<evidence type="ECO:0008006" key="7">
    <source>
        <dbReference type="Google" id="ProtNLM"/>
    </source>
</evidence>
<dbReference type="CDD" id="cd11295">
    <property type="entry name" value="Mago_nashi"/>
    <property type="match status" value="1"/>
</dbReference>
<dbReference type="InterPro" id="IPR036605">
    <property type="entry name" value="Mago_nashi_sf"/>
</dbReference>
<protein>
    <recommendedName>
        <fullName evidence="7">Mago nashi</fullName>
    </recommendedName>
</protein>
<comment type="subcellular location">
    <subcellularLocation>
        <location evidence="1">Nucleus</location>
    </subcellularLocation>
</comment>
<organism evidence="4">
    <name type="scientific">Diacronema lutheri</name>
    <name type="common">Unicellular marine alga</name>
    <name type="synonym">Monochrysis lutheri</name>
    <dbReference type="NCBI Taxonomy" id="2081491"/>
    <lineage>
        <taxon>Eukaryota</taxon>
        <taxon>Haptista</taxon>
        <taxon>Haptophyta</taxon>
        <taxon>Pavlovophyceae</taxon>
        <taxon>Pavlovales</taxon>
        <taxon>Pavlovaceae</taxon>
        <taxon>Diacronema</taxon>
    </lineage>
</organism>
<dbReference type="Pfam" id="PF02792">
    <property type="entry name" value="Mago_nashi"/>
    <property type="match status" value="1"/>
</dbReference>
<dbReference type="PANTHER" id="PTHR12638:SF0">
    <property type="entry name" value="MAGO HOMOLOG, EXON JUNCTION COMPLEX SUBUNIT-RELATED"/>
    <property type="match status" value="1"/>
</dbReference>
<dbReference type="GO" id="GO:0008380">
    <property type="term" value="P:RNA splicing"/>
    <property type="evidence" value="ECO:0007669"/>
    <property type="project" value="InterPro"/>
</dbReference>
<dbReference type="EMBL" id="JAGTXO010000015">
    <property type="protein sequence ID" value="KAG8463706.1"/>
    <property type="molecule type" value="Genomic_DNA"/>
</dbReference>
<reference evidence="4" key="1">
    <citation type="submission" date="2021-01" db="EMBL/GenBank/DDBJ databases">
        <authorList>
            <person name="Corre E."/>
            <person name="Pelletier E."/>
            <person name="Niang G."/>
            <person name="Scheremetjew M."/>
            <person name="Finn R."/>
            <person name="Kale V."/>
            <person name="Holt S."/>
            <person name="Cochrane G."/>
            <person name="Meng A."/>
            <person name="Brown T."/>
            <person name="Cohen L."/>
        </authorList>
    </citation>
    <scope>NUCLEOTIDE SEQUENCE</scope>
    <source>
        <strain evidence="4">RCC1537</strain>
    </source>
</reference>
<dbReference type="SUPFAM" id="SSF89817">
    <property type="entry name" value="Mago nashi protein"/>
    <property type="match status" value="1"/>
</dbReference>
<keyword evidence="3" id="KW-0539">Nucleus</keyword>
<evidence type="ECO:0000256" key="3">
    <source>
        <dbReference type="ARBA" id="ARBA00023242"/>
    </source>
</evidence>
<dbReference type="OMA" id="IRKEMWI"/>
<dbReference type="FunFam" id="3.30.1560.10:FF:000001">
    <property type="entry name" value="Protein mago nashi homolog"/>
    <property type="match status" value="1"/>
</dbReference>
<evidence type="ECO:0000313" key="4">
    <source>
        <dbReference type="EMBL" id="CAD8274913.1"/>
    </source>
</evidence>
<dbReference type="EMBL" id="HBEB01014369">
    <property type="protein sequence ID" value="CAD8274913.1"/>
    <property type="molecule type" value="Transcribed_RNA"/>
</dbReference>
<gene>
    <name evidence="5" type="ORF">KFE25_003979</name>
    <name evidence="4" type="ORF">PLUT1463_LOCUS9229</name>
</gene>
<proteinExistence type="inferred from homology"/>
<comment type="similarity">
    <text evidence="2">Belongs to the mago nashi family.</text>
</comment>
<keyword evidence="6" id="KW-1185">Reference proteome</keyword>
<evidence type="ECO:0000313" key="5">
    <source>
        <dbReference type="EMBL" id="KAG8463706.1"/>
    </source>
</evidence>
<dbReference type="InterPro" id="IPR004023">
    <property type="entry name" value="Mago_nashi"/>
</dbReference>
<evidence type="ECO:0000256" key="2">
    <source>
        <dbReference type="ARBA" id="ARBA00009270"/>
    </source>
</evidence>
<evidence type="ECO:0000313" key="6">
    <source>
        <dbReference type="Proteomes" id="UP000751190"/>
    </source>
</evidence>
<dbReference type="Proteomes" id="UP000751190">
    <property type="component" value="Unassembled WGS sequence"/>
</dbReference>
<reference evidence="5" key="2">
    <citation type="submission" date="2021-05" db="EMBL/GenBank/DDBJ databases">
        <title>The genome of the haptophyte Pavlova lutheri (Diacronema luteri, Pavlovales) - a model for lipid biosynthesis in eukaryotic algae.</title>
        <authorList>
            <person name="Hulatt C.J."/>
            <person name="Posewitz M.C."/>
        </authorList>
    </citation>
    <scope>NUCLEOTIDE SEQUENCE</scope>
    <source>
        <strain evidence="5">NIVA-4/92</strain>
    </source>
</reference>
<sequence length="149" mass="17417">MGETNEDFYLRYYVGHQGKFGHEFLEFEFRADGRLRYANNSNYKNDVMIRKEAWVSQSVVNELRRIVGESEITREDDNHWPLADVNGRQELEAIVNGEHISFVTTKIGSLLDVQESKDPEGLRVFYYLVQDIKCLVFSLIGLHFRVKPI</sequence>
<dbReference type="OrthoDB" id="6495301at2759"/>
<dbReference type="PANTHER" id="PTHR12638">
    <property type="entry name" value="PROTEIN MAGO NASHI HOMOLOG"/>
    <property type="match status" value="1"/>
</dbReference>
<dbReference type="Gene3D" id="3.30.1560.10">
    <property type="entry name" value="Mago nashi"/>
    <property type="match status" value="1"/>
</dbReference>
<dbReference type="AlphaFoldDB" id="A0A7R9USM6"/>
<dbReference type="GO" id="GO:0035145">
    <property type="term" value="C:exon-exon junction complex"/>
    <property type="evidence" value="ECO:0007669"/>
    <property type="project" value="InterPro"/>
</dbReference>
<accession>A0A7R9USM6</accession>
<evidence type="ECO:0000256" key="1">
    <source>
        <dbReference type="ARBA" id="ARBA00004123"/>
    </source>
</evidence>
<name>A0A7R9USM6_DIALT</name>